<evidence type="ECO:0000259" key="3">
    <source>
        <dbReference type="Pfam" id="PF13458"/>
    </source>
</evidence>
<dbReference type="InterPro" id="IPR028082">
    <property type="entry name" value="Peripla_BP_I"/>
</dbReference>
<dbReference type="Gene3D" id="3.40.50.2300">
    <property type="match status" value="2"/>
</dbReference>
<dbReference type="InterPro" id="IPR028081">
    <property type="entry name" value="Leu-bd"/>
</dbReference>
<evidence type="ECO:0000256" key="1">
    <source>
        <dbReference type="ARBA" id="ARBA00010062"/>
    </source>
</evidence>
<comment type="similarity">
    <text evidence="1">Belongs to the leucine-binding protein family.</text>
</comment>
<organism evidence="4 5">
    <name type="scientific">Deferribacter autotrophicus</name>
    <dbReference type="NCBI Taxonomy" id="500465"/>
    <lineage>
        <taxon>Bacteria</taxon>
        <taxon>Pseudomonadati</taxon>
        <taxon>Deferribacterota</taxon>
        <taxon>Deferribacteres</taxon>
        <taxon>Deferribacterales</taxon>
        <taxon>Deferribacteraceae</taxon>
        <taxon>Deferribacter</taxon>
    </lineage>
</organism>
<reference evidence="4 5" key="1">
    <citation type="submission" date="2019-06" db="EMBL/GenBank/DDBJ databases">
        <title>Genomic insights into carbon and energy metabolism of Deferribacter autotrophicus revealed new metabolic traits in the phylum Deferribacteres.</title>
        <authorList>
            <person name="Slobodkin A.I."/>
            <person name="Slobodkina G.B."/>
            <person name="Allioux M."/>
            <person name="Alain K."/>
            <person name="Jebbar M."/>
            <person name="Shadrin V."/>
            <person name="Kublanov I.V."/>
            <person name="Toshchakov S.V."/>
            <person name="Bonch-Osmolovskaya E.A."/>
        </authorList>
    </citation>
    <scope>NUCLEOTIDE SEQUENCE [LARGE SCALE GENOMIC DNA]</scope>
    <source>
        <strain evidence="4 5">SL50</strain>
    </source>
</reference>
<accession>A0A5A8F475</accession>
<dbReference type="Pfam" id="PF13458">
    <property type="entry name" value="Peripla_BP_6"/>
    <property type="match status" value="1"/>
</dbReference>
<gene>
    <name evidence="4" type="ORF">FHQ18_09850</name>
</gene>
<dbReference type="AlphaFoldDB" id="A0A5A8F475"/>
<proteinExistence type="inferred from homology"/>
<keyword evidence="5" id="KW-1185">Reference proteome</keyword>
<evidence type="ECO:0000313" key="5">
    <source>
        <dbReference type="Proteomes" id="UP000322876"/>
    </source>
</evidence>
<dbReference type="PANTHER" id="PTHR30483">
    <property type="entry name" value="LEUCINE-SPECIFIC-BINDING PROTEIN"/>
    <property type="match status" value="1"/>
</dbReference>
<feature type="domain" description="Leucine-binding protein" evidence="3">
    <location>
        <begin position="21"/>
        <end position="364"/>
    </location>
</feature>
<comment type="caution">
    <text evidence="4">The sequence shown here is derived from an EMBL/GenBank/DDBJ whole genome shotgun (WGS) entry which is preliminary data.</text>
</comment>
<protein>
    <submittedName>
        <fullName evidence="4">ABC transporter substrate-binding protein</fullName>
    </submittedName>
</protein>
<dbReference type="CDD" id="cd06333">
    <property type="entry name" value="PBP1_ABC_RPA1789-like"/>
    <property type="match status" value="1"/>
</dbReference>
<dbReference type="RefSeq" id="WP_149267013.1">
    <property type="nucleotide sequence ID" value="NZ_VFJB01000008.1"/>
</dbReference>
<dbReference type="OrthoDB" id="9791590at2"/>
<name>A0A5A8F475_9BACT</name>
<dbReference type="InterPro" id="IPR051010">
    <property type="entry name" value="BCAA_transport"/>
</dbReference>
<sequence length="370" mass="40576">MKKLILILLMVIFSITSVFAKIKIGALLAISGPASHIGKPAEIIIKTLTENFNKKNNLNEQIELVIYDTKSQPKIAIQFAKKLINKDKVDVIIGPNTTGSALAIIPFVQKAKIPTMTLVGGTSVVEPVKKYVFKSPQKTSTAIKKIKEYLLKHNITRIGVIADSGGFGQDGIKSLKKNANGLEIIGIEKFHKSDANMTSQLAKLLKKKPQAILAWTVGSAGAKIAKNLRQLDKEVLLIQSHGLADYYYIKLAGNFAENSILPATKFIVASQLPDSDPQKKILIDFNNQFGKLIENSSVHSVYAYDGFNLIIEAFKKSKEKNIPLVDALESIKNYVGVTGVYNLSNKDHCGLDESSMVIIKVKDGKFILIV</sequence>
<dbReference type="SUPFAM" id="SSF53822">
    <property type="entry name" value="Periplasmic binding protein-like I"/>
    <property type="match status" value="1"/>
</dbReference>
<evidence type="ECO:0000313" key="4">
    <source>
        <dbReference type="EMBL" id="KAA0257340.1"/>
    </source>
</evidence>
<evidence type="ECO:0000256" key="2">
    <source>
        <dbReference type="ARBA" id="ARBA00022729"/>
    </source>
</evidence>
<dbReference type="Proteomes" id="UP000322876">
    <property type="component" value="Unassembled WGS sequence"/>
</dbReference>
<keyword evidence="2" id="KW-0732">Signal</keyword>
<dbReference type="PANTHER" id="PTHR30483:SF38">
    <property type="entry name" value="BLR7848 PROTEIN"/>
    <property type="match status" value="1"/>
</dbReference>
<dbReference type="EMBL" id="VFJB01000008">
    <property type="protein sequence ID" value="KAA0257340.1"/>
    <property type="molecule type" value="Genomic_DNA"/>
</dbReference>